<evidence type="ECO:0000313" key="1">
    <source>
        <dbReference type="EMBL" id="OHS99928.1"/>
    </source>
</evidence>
<keyword evidence="2" id="KW-1185">Reference proteome</keyword>
<proteinExistence type="predicted"/>
<gene>
    <name evidence="1" type="ORF">TRFO_33526</name>
</gene>
<accession>A0A1J4JLE1</accession>
<dbReference type="VEuPathDB" id="TrichDB:TRFO_33526"/>
<dbReference type="RefSeq" id="XP_068353065.1">
    <property type="nucleotide sequence ID" value="XM_068509131.1"/>
</dbReference>
<evidence type="ECO:0000313" key="2">
    <source>
        <dbReference type="Proteomes" id="UP000179807"/>
    </source>
</evidence>
<dbReference type="GeneID" id="94843835"/>
<dbReference type="EMBL" id="MLAK01000980">
    <property type="protein sequence ID" value="OHS99928.1"/>
    <property type="molecule type" value="Genomic_DNA"/>
</dbReference>
<name>A0A1J4JLE1_9EUKA</name>
<protein>
    <submittedName>
        <fullName evidence="1">Uncharacterized protein</fullName>
    </submittedName>
</protein>
<dbReference type="Proteomes" id="UP000179807">
    <property type="component" value="Unassembled WGS sequence"/>
</dbReference>
<reference evidence="1" key="1">
    <citation type="submission" date="2016-10" db="EMBL/GenBank/DDBJ databases">
        <authorList>
            <person name="Benchimol M."/>
            <person name="Almeida L.G."/>
            <person name="Vasconcelos A.T."/>
            <person name="Perreira-Neves A."/>
            <person name="Rosa I.A."/>
            <person name="Tasca T."/>
            <person name="Bogo M.R."/>
            <person name="de Souza W."/>
        </authorList>
    </citation>
    <scope>NUCLEOTIDE SEQUENCE [LARGE SCALE GENOMIC DNA]</scope>
    <source>
        <strain evidence="1">K</strain>
    </source>
</reference>
<sequence>MSQNLIPIHVIHELKARIRKVIECIPLRLRKSHKLEESINQVFEYQSGNCTNDIFLIISIEKFFDKVVKLTPKSPKAQNMIHSVKSFIDQIKKENDDIQKLPIRNIFEINMKGDAKTASINDSNAPSIFEIHSSKNLNDDDFTFPLKKLLRGFFDIIHGDQLQELIKNKKEISMIDSYIENLDNLAQKKMIFISQFLSLYLSTVFDLNDPAPFDKADKRMWRIFYDLNYVINTLIPNNKKPQSGKQQQKKVNQA</sequence>
<dbReference type="AlphaFoldDB" id="A0A1J4JLE1"/>
<organism evidence="1 2">
    <name type="scientific">Tritrichomonas foetus</name>
    <dbReference type="NCBI Taxonomy" id="1144522"/>
    <lineage>
        <taxon>Eukaryota</taxon>
        <taxon>Metamonada</taxon>
        <taxon>Parabasalia</taxon>
        <taxon>Tritrichomonadida</taxon>
        <taxon>Tritrichomonadidae</taxon>
        <taxon>Tritrichomonas</taxon>
    </lineage>
</organism>
<comment type="caution">
    <text evidence="1">The sequence shown here is derived from an EMBL/GenBank/DDBJ whole genome shotgun (WGS) entry which is preliminary data.</text>
</comment>